<keyword evidence="6 11" id="KW-0695">RNA-directed DNA polymerase</keyword>
<dbReference type="Pfam" id="PF00078">
    <property type="entry name" value="RVT_1"/>
    <property type="match status" value="1"/>
</dbReference>
<dbReference type="PROSITE" id="PS50878">
    <property type="entry name" value="RT_POL"/>
    <property type="match status" value="1"/>
</dbReference>
<dbReference type="CDD" id="cd03487">
    <property type="entry name" value="RT_Bac_retron_II"/>
    <property type="match status" value="1"/>
</dbReference>
<keyword evidence="5" id="KW-0460">Magnesium</keyword>
<evidence type="ECO:0000313" key="12">
    <source>
        <dbReference type="Proteomes" id="UP000198967"/>
    </source>
</evidence>
<accession>A0A1G7T416</accession>
<dbReference type="PANTHER" id="PTHR34047:SF7">
    <property type="entry name" value="RNA-DIRECTED DNA POLYMERASE"/>
    <property type="match status" value="1"/>
</dbReference>
<evidence type="ECO:0000256" key="2">
    <source>
        <dbReference type="ARBA" id="ARBA00022679"/>
    </source>
</evidence>
<evidence type="ECO:0000256" key="9">
    <source>
        <dbReference type="ARBA" id="ARBA00048173"/>
    </source>
</evidence>
<evidence type="ECO:0000256" key="7">
    <source>
        <dbReference type="ARBA" id="ARBA00023118"/>
    </source>
</evidence>
<evidence type="ECO:0000256" key="1">
    <source>
        <dbReference type="ARBA" id="ARBA00012493"/>
    </source>
</evidence>
<dbReference type="SUPFAM" id="SSF56672">
    <property type="entry name" value="DNA/RNA polymerases"/>
    <property type="match status" value="1"/>
</dbReference>
<dbReference type="EMBL" id="FNBE01000010">
    <property type="protein sequence ID" value="SDG30076.1"/>
    <property type="molecule type" value="Genomic_DNA"/>
</dbReference>
<dbReference type="GO" id="GO:0003723">
    <property type="term" value="F:RNA binding"/>
    <property type="evidence" value="ECO:0007669"/>
    <property type="project" value="InterPro"/>
</dbReference>
<dbReference type="RefSeq" id="WP_093085593.1">
    <property type="nucleotide sequence ID" value="NZ_FNBE01000010.1"/>
</dbReference>
<organism evidence="11 12">
    <name type="scientific">Pseudonocardia oroxyli</name>
    <dbReference type="NCBI Taxonomy" id="366584"/>
    <lineage>
        <taxon>Bacteria</taxon>
        <taxon>Bacillati</taxon>
        <taxon>Actinomycetota</taxon>
        <taxon>Actinomycetes</taxon>
        <taxon>Pseudonocardiales</taxon>
        <taxon>Pseudonocardiaceae</taxon>
        <taxon>Pseudonocardia</taxon>
    </lineage>
</organism>
<dbReference type="InterPro" id="IPR000123">
    <property type="entry name" value="Reverse_transcriptase_msDNA"/>
</dbReference>
<dbReference type="AlphaFoldDB" id="A0A1G7T416"/>
<keyword evidence="12" id="KW-1185">Reference proteome</keyword>
<evidence type="ECO:0000256" key="8">
    <source>
        <dbReference type="ARBA" id="ARBA00034120"/>
    </source>
</evidence>
<evidence type="ECO:0000313" key="11">
    <source>
        <dbReference type="EMBL" id="SDG30076.1"/>
    </source>
</evidence>
<evidence type="ECO:0000256" key="4">
    <source>
        <dbReference type="ARBA" id="ARBA00022723"/>
    </source>
</evidence>
<evidence type="ECO:0000259" key="10">
    <source>
        <dbReference type="PROSITE" id="PS50878"/>
    </source>
</evidence>
<dbReference type="PRINTS" id="PR00866">
    <property type="entry name" value="RNADNAPOLMS"/>
</dbReference>
<evidence type="ECO:0000256" key="5">
    <source>
        <dbReference type="ARBA" id="ARBA00022842"/>
    </source>
</evidence>
<dbReference type="InterPro" id="IPR051083">
    <property type="entry name" value="GrpII_Intron_Splice-Mob/Def"/>
</dbReference>
<dbReference type="Proteomes" id="UP000198967">
    <property type="component" value="Unassembled WGS sequence"/>
</dbReference>
<reference evidence="11 12" key="1">
    <citation type="submission" date="2016-10" db="EMBL/GenBank/DDBJ databases">
        <authorList>
            <person name="de Groot N.N."/>
        </authorList>
    </citation>
    <scope>NUCLEOTIDE SEQUENCE [LARGE SCALE GENOMIC DNA]</scope>
    <source>
        <strain evidence="11 12">CGMCC 4.3143</strain>
    </source>
</reference>
<dbReference type="InterPro" id="IPR043502">
    <property type="entry name" value="DNA/RNA_pol_sf"/>
</dbReference>
<dbReference type="OrthoDB" id="1550386at2"/>
<dbReference type="GO" id="GO:0046872">
    <property type="term" value="F:metal ion binding"/>
    <property type="evidence" value="ECO:0007669"/>
    <property type="project" value="UniProtKB-KW"/>
</dbReference>
<comment type="similarity">
    <text evidence="8">Belongs to the bacterial reverse transcriptase family.</text>
</comment>
<comment type="catalytic activity">
    <reaction evidence="9">
        <text>DNA(n) + a 2'-deoxyribonucleoside 5'-triphosphate = DNA(n+1) + diphosphate</text>
        <dbReference type="Rhea" id="RHEA:22508"/>
        <dbReference type="Rhea" id="RHEA-COMP:17339"/>
        <dbReference type="Rhea" id="RHEA-COMP:17340"/>
        <dbReference type="ChEBI" id="CHEBI:33019"/>
        <dbReference type="ChEBI" id="CHEBI:61560"/>
        <dbReference type="ChEBI" id="CHEBI:173112"/>
        <dbReference type="EC" id="2.7.7.49"/>
    </reaction>
</comment>
<keyword evidence="3" id="KW-0548">Nucleotidyltransferase</keyword>
<evidence type="ECO:0000256" key="6">
    <source>
        <dbReference type="ARBA" id="ARBA00022918"/>
    </source>
</evidence>
<dbReference type="EC" id="2.7.7.49" evidence="1"/>
<proteinExistence type="inferred from homology"/>
<evidence type="ECO:0000256" key="3">
    <source>
        <dbReference type="ARBA" id="ARBA00022695"/>
    </source>
</evidence>
<dbReference type="GO" id="GO:0051607">
    <property type="term" value="P:defense response to virus"/>
    <property type="evidence" value="ECO:0007669"/>
    <property type="project" value="UniProtKB-KW"/>
</dbReference>
<keyword evidence="2" id="KW-0808">Transferase</keyword>
<dbReference type="STRING" id="366584.SAMN05216377_110199"/>
<dbReference type="PANTHER" id="PTHR34047">
    <property type="entry name" value="NUCLEAR INTRON MATURASE 1, MITOCHONDRIAL-RELATED"/>
    <property type="match status" value="1"/>
</dbReference>
<gene>
    <name evidence="11" type="ORF">SAMN05216377_110199</name>
</gene>
<keyword evidence="7" id="KW-0051">Antiviral defense</keyword>
<dbReference type="GO" id="GO:0003964">
    <property type="term" value="F:RNA-directed DNA polymerase activity"/>
    <property type="evidence" value="ECO:0007669"/>
    <property type="project" value="UniProtKB-KW"/>
</dbReference>
<name>A0A1G7T416_PSEOR</name>
<protein>
    <recommendedName>
        <fullName evidence="1">RNA-directed DNA polymerase</fullName>
        <ecNumber evidence="1">2.7.7.49</ecNumber>
    </recommendedName>
</protein>
<keyword evidence="4" id="KW-0479">Metal-binding</keyword>
<dbReference type="InterPro" id="IPR000477">
    <property type="entry name" value="RT_dom"/>
</dbReference>
<sequence length="400" mass="43657">MTDPEAVLRALLGVPWRLGALTHTLGEVLGERAPEVAARLVDQWPEAPRAAHAELLAGIRGALGRRIVVEEPAPVWRWPVARWASVDELAAGLDLRAGEPEWFADPGGWLRRAPEGPLHHYRAVWRGDRLIETPGPRLAELQRRIGRRVLGRIPVHPAAHGYVRGRSPFTLAAEHAGRAMVVRLDVEGFFTRIGPARIAGLLRAAGYPAAVARVLAGMLVASTPRAVLRRGPSSQRQRLALPHLPQGAPSSPAVANLLAHGLDRRLGGLAAAVGARYGRYADDLVFSGDELPVHGLVRRVSAIAAAEGFTLRPDKTRIMPAHHRQRVTGLVVNATPAASRRDYDDLRALLHNCVQHGPDGQNREAHPAFREHLLGRIAWVGAGRPARRARLRELFDRIAF</sequence>
<feature type="domain" description="Reverse transcriptase" evidence="10">
    <location>
        <begin position="1"/>
        <end position="332"/>
    </location>
</feature>